<name>A0A9P5T668_9AGAM</name>
<sequence>MSTNAFFEPVRGFGTLPPSHVNEPELDGPFHCHAVQILGRAISFAAQIALQPSYLDKPQSYLPFLSDAVADGQIYLLIIPGGVNFQQDGIRYMEQEQR</sequence>
<proteinExistence type="predicted"/>
<evidence type="ECO:0000313" key="2">
    <source>
        <dbReference type="Proteomes" id="UP000759537"/>
    </source>
</evidence>
<dbReference type="AlphaFoldDB" id="A0A9P5T668"/>
<gene>
    <name evidence="1" type="ORF">DFH94DRAFT_694145</name>
</gene>
<dbReference type="Proteomes" id="UP000759537">
    <property type="component" value="Unassembled WGS sequence"/>
</dbReference>
<dbReference type="OrthoDB" id="5321006at2759"/>
<accession>A0A9P5T668</accession>
<dbReference type="EMBL" id="WHVB01000012">
    <property type="protein sequence ID" value="KAF8477963.1"/>
    <property type="molecule type" value="Genomic_DNA"/>
</dbReference>
<keyword evidence="2" id="KW-1185">Reference proteome</keyword>
<protein>
    <submittedName>
        <fullName evidence="1">Uncharacterized protein</fullName>
    </submittedName>
</protein>
<reference evidence="1" key="1">
    <citation type="submission" date="2019-10" db="EMBL/GenBank/DDBJ databases">
        <authorList>
            <consortium name="DOE Joint Genome Institute"/>
            <person name="Kuo A."/>
            <person name="Miyauchi S."/>
            <person name="Kiss E."/>
            <person name="Drula E."/>
            <person name="Kohler A."/>
            <person name="Sanchez-Garcia M."/>
            <person name="Andreopoulos B."/>
            <person name="Barry K.W."/>
            <person name="Bonito G."/>
            <person name="Buee M."/>
            <person name="Carver A."/>
            <person name="Chen C."/>
            <person name="Cichocki N."/>
            <person name="Clum A."/>
            <person name="Culley D."/>
            <person name="Crous P.W."/>
            <person name="Fauchery L."/>
            <person name="Girlanda M."/>
            <person name="Hayes R."/>
            <person name="Keri Z."/>
            <person name="LaButti K."/>
            <person name="Lipzen A."/>
            <person name="Lombard V."/>
            <person name="Magnuson J."/>
            <person name="Maillard F."/>
            <person name="Morin E."/>
            <person name="Murat C."/>
            <person name="Nolan M."/>
            <person name="Ohm R."/>
            <person name="Pangilinan J."/>
            <person name="Pereira M."/>
            <person name="Perotto S."/>
            <person name="Peter M."/>
            <person name="Riley R."/>
            <person name="Sitrit Y."/>
            <person name="Stielow B."/>
            <person name="Szollosi G."/>
            <person name="Zifcakova L."/>
            <person name="Stursova M."/>
            <person name="Spatafora J.W."/>
            <person name="Tedersoo L."/>
            <person name="Vaario L.-M."/>
            <person name="Yamada A."/>
            <person name="Yan M."/>
            <person name="Wang P."/>
            <person name="Xu J."/>
            <person name="Bruns T."/>
            <person name="Baldrian P."/>
            <person name="Vilgalys R."/>
            <person name="Henrissat B."/>
            <person name="Grigoriev I.V."/>
            <person name="Hibbett D."/>
            <person name="Nagy L.G."/>
            <person name="Martin F.M."/>
        </authorList>
    </citation>
    <scope>NUCLEOTIDE SEQUENCE</scope>
    <source>
        <strain evidence="1">Prilba</strain>
    </source>
</reference>
<organism evidence="1 2">
    <name type="scientific">Russula ochroleuca</name>
    <dbReference type="NCBI Taxonomy" id="152965"/>
    <lineage>
        <taxon>Eukaryota</taxon>
        <taxon>Fungi</taxon>
        <taxon>Dikarya</taxon>
        <taxon>Basidiomycota</taxon>
        <taxon>Agaricomycotina</taxon>
        <taxon>Agaricomycetes</taxon>
        <taxon>Russulales</taxon>
        <taxon>Russulaceae</taxon>
        <taxon>Russula</taxon>
    </lineage>
</organism>
<evidence type="ECO:0000313" key="1">
    <source>
        <dbReference type="EMBL" id="KAF8477963.1"/>
    </source>
</evidence>
<reference evidence="1" key="2">
    <citation type="journal article" date="2020" name="Nat. Commun.">
        <title>Large-scale genome sequencing of mycorrhizal fungi provides insights into the early evolution of symbiotic traits.</title>
        <authorList>
            <person name="Miyauchi S."/>
            <person name="Kiss E."/>
            <person name="Kuo A."/>
            <person name="Drula E."/>
            <person name="Kohler A."/>
            <person name="Sanchez-Garcia M."/>
            <person name="Morin E."/>
            <person name="Andreopoulos B."/>
            <person name="Barry K.W."/>
            <person name="Bonito G."/>
            <person name="Buee M."/>
            <person name="Carver A."/>
            <person name="Chen C."/>
            <person name="Cichocki N."/>
            <person name="Clum A."/>
            <person name="Culley D."/>
            <person name="Crous P.W."/>
            <person name="Fauchery L."/>
            <person name="Girlanda M."/>
            <person name="Hayes R.D."/>
            <person name="Keri Z."/>
            <person name="LaButti K."/>
            <person name="Lipzen A."/>
            <person name="Lombard V."/>
            <person name="Magnuson J."/>
            <person name="Maillard F."/>
            <person name="Murat C."/>
            <person name="Nolan M."/>
            <person name="Ohm R.A."/>
            <person name="Pangilinan J."/>
            <person name="Pereira M.F."/>
            <person name="Perotto S."/>
            <person name="Peter M."/>
            <person name="Pfister S."/>
            <person name="Riley R."/>
            <person name="Sitrit Y."/>
            <person name="Stielow J.B."/>
            <person name="Szollosi G."/>
            <person name="Zifcakova L."/>
            <person name="Stursova M."/>
            <person name="Spatafora J.W."/>
            <person name="Tedersoo L."/>
            <person name="Vaario L.M."/>
            <person name="Yamada A."/>
            <person name="Yan M."/>
            <person name="Wang P."/>
            <person name="Xu J."/>
            <person name="Bruns T."/>
            <person name="Baldrian P."/>
            <person name="Vilgalys R."/>
            <person name="Dunand C."/>
            <person name="Henrissat B."/>
            <person name="Grigoriev I.V."/>
            <person name="Hibbett D."/>
            <person name="Nagy L.G."/>
            <person name="Martin F.M."/>
        </authorList>
    </citation>
    <scope>NUCLEOTIDE SEQUENCE</scope>
    <source>
        <strain evidence="1">Prilba</strain>
    </source>
</reference>
<comment type="caution">
    <text evidence="1">The sequence shown here is derived from an EMBL/GenBank/DDBJ whole genome shotgun (WGS) entry which is preliminary data.</text>
</comment>